<comment type="subcellular location">
    <subcellularLocation>
        <location evidence="1">Nucleus</location>
        <location evidence="1">Nucleolus</location>
    </subcellularLocation>
</comment>
<evidence type="ECO:0000313" key="6">
    <source>
        <dbReference type="Proteomes" id="UP000236319"/>
    </source>
</evidence>
<name>A0A2H6KB74_9APIC</name>
<gene>
    <name evidence="5" type="ORF">BOVATA_017270</name>
</gene>
<dbReference type="VEuPathDB" id="PiroplasmaDB:BOVATA_017270"/>
<dbReference type="OrthoDB" id="277439at2759"/>
<feature type="region of interest" description="Disordered" evidence="4">
    <location>
        <begin position="77"/>
        <end position="99"/>
    </location>
</feature>
<feature type="region of interest" description="Disordered" evidence="4">
    <location>
        <begin position="1"/>
        <end position="56"/>
    </location>
</feature>
<feature type="compositionally biased region" description="Acidic residues" evidence="4">
    <location>
        <begin position="352"/>
        <end position="361"/>
    </location>
</feature>
<keyword evidence="6" id="KW-1185">Reference proteome</keyword>
<dbReference type="Pfam" id="PF04615">
    <property type="entry name" value="Utp14"/>
    <property type="match status" value="1"/>
</dbReference>
<protein>
    <submittedName>
        <fullName evidence="5">U3 small nucleolar RNA-associated protein</fullName>
    </submittedName>
</protein>
<dbReference type="GO" id="GO:0006364">
    <property type="term" value="P:rRNA processing"/>
    <property type="evidence" value="ECO:0007669"/>
    <property type="project" value="InterPro"/>
</dbReference>
<dbReference type="GeneID" id="39874004"/>
<feature type="compositionally biased region" description="Acidic residues" evidence="4">
    <location>
        <begin position="610"/>
        <end position="624"/>
    </location>
</feature>
<dbReference type="Proteomes" id="UP000236319">
    <property type="component" value="Unassembled WGS sequence"/>
</dbReference>
<feature type="compositionally biased region" description="Basic residues" evidence="4">
    <location>
        <begin position="1"/>
        <end position="19"/>
    </location>
</feature>
<dbReference type="PANTHER" id="PTHR14150">
    <property type="entry name" value="U3 SMALL NUCLEOLAR RNA-ASSOCIATED PROTEIN 14"/>
    <property type="match status" value="1"/>
</dbReference>
<dbReference type="AlphaFoldDB" id="A0A2H6KB74"/>
<evidence type="ECO:0000256" key="2">
    <source>
        <dbReference type="ARBA" id="ARBA00022553"/>
    </source>
</evidence>
<dbReference type="PANTHER" id="PTHR14150:SF12">
    <property type="entry name" value="U3 SMALL NUCLEOLAR RNA-ASSOCIATED PROTEIN 14 HOMOLOG A"/>
    <property type="match status" value="1"/>
</dbReference>
<feature type="compositionally biased region" description="Acidic residues" evidence="4">
    <location>
        <begin position="23"/>
        <end position="37"/>
    </location>
</feature>
<evidence type="ECO:0000256" key="1">
    <source>
        <dbReference type="ARBA" id="ARBA00004604"/>
    </source>
</evidence>
<proteinExistence type="predicted"/>
<feature type="region of interest" description="Disordered" evidence="4">
    <location>
        <begin position="607"/>
        <end position="627"/>
    </location>
</feature>
<dbReference type="InterPro" id="IPR006709">
    <property type="entry name" value="SSU_processome_Utp14"/>
</dbReference>
<dbReference type="RefSeq" id="XP_028866477.1">
    <property type="nucleotide sequence ID" value="XM_029010644.1"/>
</dbReference>
<evidence type="ECO:0000256" key="3">
    <source>
        <dbReference type="ARBA" id="ARBA00023242"/>
    </source>
</evidence>
<evidence type="ECO:0000313" key="5">
    <source>
        <dbReference type="EMBL" id="GBE60234.1"/>
    </source>
</evidence>
<dbReference type="EMBL" id="BDSA01000002">
    <property type="protein sequence ID" value="GBE60234.1"/>
    <property type="molecule type" value="Genomic_DNA"/>
</dbReference>
<feature type="compositionally biased region" description="Low complexity" evidence="4">
    <location>
        <begin position="362"/>
        <end position="372"/>
    </location>
</feature>
<feature type="region of interest" description="Disordered" evidence="4">
    <location>
        <begin position="344"/>
        <end position="380"/>
    </location>
</feature>
<feature type="compositionally biased region" description="Low complexity" evidence="4">
    <location>
        <begin position="500"/>
        <end position="509"/>
    </location>
</feature>
<comment type="caution">
    <text evidence="5">The sequence shown here is derived from an EMBL/GenBank/DDBJ whole genome shotgun (WGS) entry which is preliminary data.</text>
</comment>
<keyword evidence="2" id="KW-0597">Phosphoprotein</keyword>
<keyword evidence="3" id="KW-0539">Nucleus</keyword>
<feature type="region of interest" description="Disordered" evidence="4">
    <location>
        <begin position="413"/>
        <end position="562"/>
    </location>
</feature>
<feature type="compositionally biased region" description="Basic and acidic residues" evidence="4">
    <location>
        <begin position="512"/>
        <end position="542"/>
    </location>
</feature>
<organism evidence="5 6">
    <name type="scientific">Babesia ovata</name>
    <dbReference type="NCBI Taxonomy" id="189622"/>
    <lineage>
        <taxon>Eukaryota</taxon>
        <taxon>Sar</taxon>
        <taxon>Alveolata</taxon>
        <taxon>Apicomplexa</taxon>
        <taxon>Aconoidasida</taxon>
        <taxon>Piroplasmida</taxon>
        <taxon>Babesiidae</taxon>
        <taxon>Babesia</taxon>
    </lineage>
</organism>
<accession>A0A2H6KB74</accession>
<evidence type="ECO:0000256" key="4">
    <source>
        <dbReference type="SAM" id="MobiDB-lite"/>
    </source>
</evidence>
<reference evidence="5 6" key="1">
    <citation type="journal article" date="2017" name="BMC Genomics">
        <title>Whole-genome assembly of Babesia ovata and comparative genomics between closely related pathogens.</title>
        <authorList>
            <person name="Yamagishi J."/>
            <person name="Asada M."/>
            <person name="Hakimi H."/>
            <person name="Tanaka T.Q."/>
            <person name="Sugimoto C."/>
            <person name="Kawazu S."/>
        </authorList>
    </citation>
    <scope>NUCLEOTIDE SEQUENCE [LARGE SCALE GENOMIC DNA]</scope>
    <source>
        <strain evidence="5 6">Miyake</strain>
    </source>
</reference>
<dbReference type="GO" id="GO:0032040">
    <property type="term" value="C:small-subunit processome"/>
    <property type="evidence" value="ECO:0007669"/>
    <property type="project" value="InterPro"/>
</dbReference>
<sequence length="761" mass="84832">MARSRMKAKFQGKPPRKSKRLDDEEISEDDAFNEEEEAKYGRFFQSKRGKPSEDKGELWDSLFENAEDTHTVDTAVVAADTAKPEPVQTDVAPRPTPDSEYAFTRLEEDADLFTEDVSREDVGGFDWIADVADGDSKYSSLIQKFREIRDDLPDVFREESRSKASREERKELYASTKKTVSKRWEPVLQHIKRQKHTSYGGAESRTDPTCGSMLQLDAETELEKELDAHANLAYERALHARELRKNKRVNRIKSKNWHKRQKKRDLELYAKLIEKSDDPELTKELLESFEQKRSKHRVLRKRMAQEKWAKLAMRFGDRSVLKQISSAQQQLKDDLSLIKDTIDGAADREGSDSDDESDDGSESSSDVESTSGDPDDEVLAKLKVIANPKAEGLPQKGLFALKFMKDSLQSKIEAQDAGDGSGSHSAVALRDKEEDDYDIESIASESDSEEEAGETARESDALKPSPKVSDEELKKAMQQIQMALGGGDDSDDEETEMFGTATTSASTSAQAMHKEPIRQEARQVPEASPIEKVKSDVKRESDAVSDTVKSQVAGAPKVNHAKPKAASAAAGFLSEDTGLDNFIKNLGPAKKRDATIEMAQRLFVTRGDDEAQLSEEESETEEAASDQLKGWGSWTGFGIVDTKAAKPAPEKPDKKGRVVKVSNKKSAKLGKYLLHRVPHPHKNKHDYNAKMATTVGPEWNTSKMHADLIQPKVGLHTLKQHSSQTSIAVGSVVKPISAEGAKEYVKRMSKALQRNRTRARL</sequence>